<dbReference type="PANTHER" id="PTHR47284">
    <property type="entry name" value="FATTY-ACID-BINDING PROTEIN 2"/>
    <property type="match status" value="1"/>
</dbReference>
<dbReference type="Proteomes" id="UP000054272">
    <property type="component" value="Unassembled WGS sequence"/>
</dbReference>
<accession>A0ABR5BWD2</accession>
<dbReference type="InterPro" id="IPR036298">
    <property type="entry name" value="Chalcone_isomerase_sf"/>
</dbReference>
<evidence type="ECO:0000313" key="2">
    <source>
        <dbReference type="EMBL" id="KIR79674.1"/>
    </source>
</evidence>
<dbReference type="PANTHER" id="PTHR47284:SF3">
    <property type="entry name" value="FATTY-ACID-BINDING PROTEIN 2"/>
    <property type="match status" value="1"/>
</dbReference>
<dbReference type="EMBL" id="KN848677">
    <property type="protein sequence ID" value="KIR79674.1"/>
    <property type="molecule type" value="Genomic_DNA"/>
</dbReference>
<dbReference type="InterPro" id="IPR016088">
    <property type="entry name" value="Chalcone_isomerase_3-sand"/>
</dbReference>
<dbReference type="Pfam" id="PF16035">
    <property type="entry name" value="Chalcone_2"/>
    <property type="match status" value="1"/>
</dbReference>
<sequence>MFSSSSADVLGDIVATVLPTMPPRTARLFAALRSLRPVHAAPCLAAAVGCALLYTGAESARLGRWANPLLVHAHSQAQPVFRVDPETSIEFPATLPLATPSPPLTLVGLGVRKVSFLKIKVYSAGFYLQEGATRCLHHIPGWATFTAQHLLAPPSPSPAGETAPQLSGEALMANLLDQRIACAVRIVPNRNTDFGHLRDAFTRALIGRQKLERAKGTLSEADEARISEAIQTLKTFFPAQTVHRGKSVTLLRPPEGGIVVEFEGAILGKLNDPWIGKHLILTYFADSGAVSDKLKEDVAKGLEGFASNKQGAWGQ</sequence>
<organism evidence="2 3">
    <name type="scientific">Cryptococcus gattii EJB2</name>
    <dbReference type="NCBI Taxonomy" id="1296103"/>
    <lineage>
        <taxon>Eukaryota</taxon>
        <taxon>Fungi</taxon>
        <taxon>Dikarya</taxon>
        <taxon>Basidiomycota</taxon>
        <taxon>Agaricomycotina</taxon>
        <taxon>Tremellomycetes</taxon>
        <taxon>Tremellales</taxon>
        <taxon>Cryptococcaceae</taxon>
        <taxon>Cryptococcus</taxon>
        <taxon>Cryptococcus gattii species complex</taxon>
    </lineage>
</organism>
<reference evidence="2 3" key="1">
    <citation type="submission" date="2015-01" db="EMBL/GenBank/DDBJ databases">
        <title>The Genome Sequence of Cryptococcus gattii EJB2.</title>
        <authorList>
            <consortium name="The Broad Institute Genomics Platform"/>
            <person name="Cuomo C."/>
            <person name="Litvintseva A."/>
            <person name="Chen Y."/>
            <person name="Heitman J."/>
            <person name="Sun S."/>
            <person name="Springer D."/>
            <person name="Dromer F."/>
            <person name="Young S."/>
            <person name="Zeng Q."/>
            <person name="Gargeya S."/>
            <person name="Abouelleil A."/>
            <person name="Alvarado L."/>
            <person name="Chapman S.B."/>
            <person name="Gainer-Dewar J."/>
            <person name="Goldberg J."/>
            <person name="Griggs A."/>
            <person name="Gujja S."/>
            <person name="Hansen M."/>
            <person name="Howarth C."/>
            <person name="Imamovic A."/>
            <person name="Larimer J."/>
            <person name="Murphy C."/>
            <person name="Naylor J."/>
            <person name="Pearson M."/>
            <person name="Priest M."/>
            <person name="Roberts A."/>
            <person name="Saif S."/>
            <person name="Shea T."/>
            <person name="Sykes S."/>
            <person name="Wortman J."/>
            <person name="Nusbaum C."/>
            <person name="Birren B."/>
        </authorList>
    </citation>
    <scope>NUCLEOTIDE SEQUENCE [LARGE SCALE GENOMIC DNA]</scope>
    <source>
        <strain evidence="2 3">EJB2</strain>
    </source>
</reference>
<dbReference type="SUPFAM" id="SSF54626">
    <property type="entry name" value="Chalcone isomerase"/>
    <property type="match status" value="1"/>
</dbReference>
<name>A0ABR5BWD2_9TREE</name>
<dbReference type="InterPro" id="IPR016087">
    <property type="entry name" value="Chalcone_isomerase"/>
</dbReference>
<evidence type="ECO:0000259" key="1">
    <source>
        <dbReference type="Pfam" id="PF16035"/>
    </source>
</evidence>
<keyword evidence="3" id="KW-1185">Reference proteome</keyword>
<dbReference type="Gene3D" id="3.50.70.10">
    <property type="match status" value="1"/>
</dbReference>
<proteinExistence type="predicted"/>
<evidence type="ECO:0000313" key="3">
    <source>
        <dbReference type="Proteomes" id="UP000054272"/>
    </source>
</evidence>
<protein>
    <recommendedName>
        <fullName evidence="1">Chalcone isomerase domain-containing protein</fullName>
    </recommendedName>
</protein>
<feature type="domain" description="Chalcone isomerase" evidence="1">
    <location>
        <begin position="104"/>
        <end position="299"/>
    </location>
</feature>
<gene>
    <name evidence="2" type="ORF">I306_03300</name>
</gene>